<dbReference type="Proteomes" id="UP000241071">
    <property type="component" value="Segment"/>
</dbReference>
<reference evidence="1 2" key="1">
    <citation type="submission" date="2012-10" db="EMBL/GenBank/DDBJ databases">
        <title>Complete genome sequence of Moumouvirus goulette.</title>
        <authorList>
            <person name="Fournous G."/>
            <person name="Bougalmi M."/>
            <person name="Colson P."/>
        </authorList>
    </citation>
    <scope>NUCLEOTIDE SEQUENCE [LARGE SCALE GENOMIC DNA]</scope>
</reference>
<evidence type="ECO:0000313" key="1">
    <source>
        <dbReference type="EMBL" id="AGF85260.1"/>
    </source>
</evidence>
<organism evidence="1 2">
    <name type="scientific">Moumouvirus goulette</name>
    <dbReference type="NCBI Taxonomy" id="1247379"/>
    <lineage>
        <taxon>Viruses</taxon>
        <taxon>Varidnaviria</taxon>
        <taxon>Bamfordvirae</taxon>
        <taxon>Nucleocytoviricota</taxon>
        <taxon>Megaviricetes</taxon>
        <taxon>Imitervirales</taxon>
        <taxon>Mimiviridae</taxon>
        <taxon>Megamimivirinae</taxon>
        <taxon>Moumouvirus</taxon>
        <taxon>Moumouvirus goulettemassiliense</taxon>
    </lineage>
</organism>
<dbReference type="EMBL" id="KC008572">
    <property type="protein sequence ID" value="AGF85260.1"/>
    <property type="molecule type" value="Genomic_DNA"/>
</dbReference>
<gene>
    <name evidence="1" type="ORF">glt_00451</name>
</gene>
<proteinExistence type="predicted"/>
<sequence length="668" mass="79584">MSNINAISYYKIKQIYLDDMNNIYILDNRDILYLYNKNKFFPFIFDFENINKCFMIDKYTYIIYHDKTISIFDKNLLKINLFDNEIIRNNISDVQYYSDDQIVIILEQGQIFVIFDMSNLNEDYQIKTLINPISGNIPYKNIKTVKNLLFAQKNDVVDIFNMSINDISYIKTINLSLHSGIKIVNDLDFLSIMTINNINDLMKNGCCPFINNEIYLNKGYCIYKASNFLVCYYDINVFEQIIKPFTLIISKKNIQTSKYYNGNYVMTIIFEQEDEMELESNNDFYILSYKKNFYQIDEKFEQIIFDEDLINYDNFYVDKDEDTLSIDLNYQEPIIDQLLYVIPNIYRLNFGRIFQFEQINKYGKVISYGDGVTRHVYNNLRQEIDDVLKNKLDNLDDNKAFKLGQLIYFASTDGGEFFNNIHPYYFYLMSNKEDAELLIRKFKSENYELFMKQYEQYSKNPDMLIDLGIDNKNYLEYIFSSDLSDKQIEIYKYIVKGFKYLYKRNSNYKILKKCCVPHLINRLISSGLFEIGLNLYIKNNKVDLKRFNDFKNIFMDLFSKLSQQEKSIFSQNITGSQYYFGDINIIYAYKKQQIIECEVFNENDILQNMGSDTYPIETINMPIVNKKIKPEYQISTCGRELIIYIEPSENNIQKIIDCLIIQDNFLKN</sequence>
<accession>M1NMI9</accession>
<keyword evidence="2" id="KW-1185">Reference proteome</keyword>
<protein>
    <submittedName>
        <fullName evidence="1">Uncharacterized protein</fullName>
    </submittedName>
</protein>
<name>M1NMI9_9VIRU</name>
<evidence type="ECO:0000313" key="2">
    <source>
        <dbReference type="Proteomes" id="UP000241071"/>
    </source>
</evidence>